<keyword evidence="6 9" id="KW-1133">Transmembrane helix</keyword>
<evidence type="ECO:0000256" key="3">
    <source>
        <dbReference type="ARBA" id="ARBA00022448"/>
    </source>
</evidence>
<evidence type="ECO:0000256" key="2">
    <source>
        <dbReference type="ARBA" id="ARBA00007935"/>
    </source>
</evidence>
<dbReference type="Pfam" id="PF01032">
    <property type="entry name" value="FecCD"/>
    <property type="match status" value="1"/>
</dbReference>
<dbReference type="Proteomes" id="UP000191901">
    <property type="component" value="Chromosome"/>
</dbReference>
<dbReference type="PANTHER" id="PTHR30472">
    <property type="entry name" value="FERRIC ENTEROBACTIN TRANSPORT SYSTEM PERMEASE PROTEIN"/>
    <property type="match status" value="1"/>
</dbReference>
<dbReference type="GO" id="GO:0022857">
    <property type="term" value="F:transmembrane transporter activity"/>
    <property type="evidence" value="ECO:0007669"/>
    <property type="project" value="InterPro"/>
</dbReference>
<dbReference type="FunFam" id="1.10.3470.10:FF:000001">
    <property type="entry name" value="Vitamin B12 ABC transporter permease BtuC"/>
    <property type="match status" value="1"/>
</dbReference>
<keyword evidence="7 9" id="KW-0472">Membrane</keyword>
<name>A0A1Z3HQT6_9CYAN</name>
<gene>
    <name evidence="10" type="primary">yfiZ</name>
    <name evidence="10" type="ORF">XM38_036130</name>
</gene>
<dbReference type="GO" id="GO:0033214">
    <property type="term" value="P:siderophore-iron import into cell"/>
    <property type="evidence" value="ECO:0007669"/>
    <property type="project" value="TreeGrafter"/>
</dbReference>
<reference evidence="10 11" key="1">
    <citation type="journal article" date="2016" name="Biochim. Biophys. Acta">
        <title>Characterization of red-shifted phycobilisomes isolated from the chlorophyll f-containing cyanobacterium Halomicronema hongdechloris.</title>
        <authorList>
            <person name="Li Y."/>
            <person name="Lin Y."/>
            <person name="Garvey C.J."/>
            <person name="Birch D."/>
            <person name="Corkery R.W."/>
            <person name="Loughlin P.C."/>
            <person name="Scheer H."/>
            <person name="Willows R.D."/>
            <person name="Chen M."/>
        </authorList>
    </citation>
    <scope>NUCLEOTIDE SEQUENCE [LARGE SCALE GENOMIC DNA]</scope>
    <source>
        <strain evidence="10 11">C2206</strain>
    </source>
</reference>
<evidence type="ECO:0000256" key="5">
    <source>
        <dbReference type="ARBA" id="ARBA00022692"/>
    </source>
</evidence>
<dbReference type="SUPFAM" id="SSF81345">
    <property type="entry name" value="ABC transporter involved in vitamin B12 uptake, BtuC"/>
    <property type="match status" value="1"/>
</dbReference>
<evidence type="ECO:0000256" key="9">
    <source>
        <dbReference type="SAM" id="Phobius"/>
    </source>
</evidence>
<dbReference type="Gene3D" id="1.10.3470.10">
    <property type="entry name" value="ABC transporter involved in vitamin B12 uptake, BtuC"/>
    <property type="match status" value="1"/>
</dbReference>
<evidence type="ECO:0000313" key="11">
    <source>
        <dbReference type="Proteomes" id="UP000191901"/>
    </source>
</evidence>
<feature type="transmembrane region" description="Helical" evidence="9">
    <location>
        <begin position="331"/>
        <end position="349"/>
    </location>
</feature>
<evidence type="ECO:0000313" key="10">
    <source>
        <dbReference type="EMBL" id="ASC72655.1"/>
    </source>
</evidence>
<comment type="subcellular location">
    <subcellularLocation>
        <location evidence="1">Cell membrane</location>
        <topology evidence="1">Multi-pass membrane protein</topology>
    </subcellularLocation>
</comment>
<organism evidence="10 11">
    <name type="scientific">Halomicronema hongdechloris C2206</name>
    <dbReference type="NCBI Taxonomy" id="1641165"/>
    <lineage>
        <taxon>Bacteria</taxon>
        <taxon>Bacillati</taxon>
        <taxon>Cyanobacteriota</taxon>
        <taxon>Cyanophyceae</taxon>
        <taxon>Nodosilineales</taxon>
        <taxon>Nodosilineaceae</taxon>
        <taxon>Halomicronema</taxon>
    </lineage>
</organism>
<dbReference type="AlphaFoldDB" id="A0A1Z3HQT6"/>
<keyword evidence="11" id="KW-1185">Reference proteome</keyword>
<feature type="transmembrane region" description="Helical" evidence="9">
    <location>
        <begin position="173"/>
        <end position="194"/>
    </location>
</feature>
<evidence type="ECO:0000256" key="1">
    <source>
        <dbReference type="ARBA" id="ARBA00004651"/>
    </source>
</evidence>
<dbReference type="InterPro" id="IPR037294">
    <property type="entry name" value="ABC_BtuC-like"/>
</dbReference>
<feature type="transmembrane region" description="Helical" evidence="9">
    <location>
        <begin position="88"/>
        <end position="108"/>
    </location>
</feature>
<dbReference type="GO" id="GO:0005886">
    <property type="term" value="C:plasma membrane"/>
    <property type="evidence" value="ECO:0007669"/>
    <property type="project" value="UniProtKB-SubCell"/>
</dbReference>
<accession>A0A1Z3HQT6</accession>
<feature type="transmembrane region" description="Helical" evidence="9">
    <location>
        <begin position="142"/>
        <end position="161"/>
    </location>
</feature>
<dbReference type="KEGG" id="hhg:XM38_036130"/>
<evidence type="ECO:0000256" key="8">
    <source>
        <dbReference type="SAM" id="MobiDB-lite"/>
    </source>
</evidence>
<dbReference type="STRING" id="1641165.XM38_16425"/>
<dbReference type="InterPro" id="IPR000522">
    <property type="entry name" value="ABC_transptr_permease_BtuC"/>
</dbReference>
<evidence type="ECO:0000256" key="4">
    <source>
        <dbReference type="ARBA" id="ARBA00022475"/>
    </source>
</evidence>
<feature type="transmembrane region" description="Helical" evidence="9">
    <location>
        <begin position="303"/>
        <end position="325"/>
    </location>
</feature>
<sequence length="355" mass="36522">MSKRSGSPMVRWSKTGPEGSSHPLARTKSPYGLVLGLILGGVVLLGCLLASILLGAADIAPDTVWQAMFQFDGSTEHLIIRTVRLPRAVLAVVVGAALAVAGAITQGLTRNPLAAPDILGINVGAALAMVLAVFIGGGSGTYVGFAFAGAAIAAVTVYWLGSMGRSGLTPLKLVIAGAALSYLLSSLTTGILILSQRTLDDIRFWLAGSLAGQDLASMLPVLPYVAVGLAGSLALGRQLTLLSLGEDVAQGLGLQTAWVKVTAAVVVVLLAGSAVALAGPIGFIGLVVPHVIRFGVGVDYRWILPYAMLVGGILLSLADMAARLVIQPQELPVGIMTALIGAPFFIYLARSRIKR</sequence>
<feature type="region of interest" description="Disordered" evidence="8">
    <location>
        <begin position="1"/>
        <end position="23"/>
    </location>
</feature>
<proteinExistence type="inferred from homology"/>
<dbReference type="CDD" id="cd06550">
    <property type="entry name" value="TM_ABC_iron-siderophores_like"/>
    <property type="match status" value="1"/>
</dbReference>
<evidence type="ECO:0000256" key="7">
    <source>
        <dbReference type="ARBA" id="ARBA00023136"/>
    </source>
</evidence>
<evidence type="ECO:0000256" key="6">
    <source>
        <dbReference type="ARBA" id="ARBA00022989"/>
    </source>
</evidence>
<protein>
    <submittedName>
        <fullName evidence="10">Siderophore transport system permease protein YfiZ</fullName>
    </submittedName>
</protein>
<keyword evidence="4" id="KW-1003">Cell membrane</keyword>
<feature type="transmembrane region" description="Helical" evidence="9">
    <location>
        <begin position="31"/>
        <end position="56"/>
    </location>
</feature>
<dbReference type="EMBL" id="CP021983">
    <property type="protein sequence ID" value="ASC72655.1"/>
    <property type="molecule type" value="Genomic_DNA"/>
</dbReference>
<keyword evidence="5 9" id="KW-0812">Transmembrane</keyword>
<feature type="transmembrane region" description="Helical" evidence="9">
    <location>
        <begin position="114"/>
        <end position="135"/>
    </location>
</feature>
<feature type="transmembrane region" description="Helical" evidence="9">
    <location>
        <begin position="261"/>
        <end position="291"/>
    </location>
</feature>
<keyword evidence="3" id="KW-0813">Transport</keyword>
<comment type="similarity">
    <text evidence="2">Belongs to the binding-protein-dependent transport system permease family. FecCD subfamily.</text>
</comment>
<dbReference type="PANTHER" id="PTHR30472:SF1">
    <property type="entry name" value="FE(3+) DICITRATE TRANSPORT SYSTEM PERMEASE PROTEIN FECC-RELATED"/>
    <property type="match status" value="1"/>
</dbReference>
<feature type="transmembrane region" description="Helical" evidence="9">
    <location>
        <begin position="215"/>
        <end position="235"/>
    </location>
</feature>